<proteinExistence type="predicted"/>
<evidence type="ECO:0000313" key="2">
    <source>
        <dbReference type="Proteomes" id="UP000676336"/>
    </source>
</evidence>
<comment type="caution">
    <text evidence="1">The sequence shown here is derived from an EMBL/GenBank/DDBJ whole genome shotgun (WGS) entry which is preliminary data.</text>
</comment>
<evidence type="ECO:0000313" key="1">
    <source>
        <dbReference type="EMBL" id="CAF4547720.1"/>
    </source>
</evidence>
<dbReference type="AlphaFoldDB" id="A0A8S2YBM3"/>
<reference evidence="1" key="1">
    <citation type="submission" date="2021-02" db="EMBL/GenBank/DDBJ databases">
        <authorList>
            <person name="Nowell W R."/>
        </authorList>
    </citation>
    <scope>NUCLEOTIDE SEQUENCE</scope>
</reference>
<name>A0A8S2YBM3_9BILA</name>
<accession>A0A8S2YBM3</accession>
<dbReference type="Proteomes" id="UP000676336">
    <property type="component" value="Unassembled WGS sequence"/>
</dbReference>
<feature type="non-terminal residue" evidence="1">
    <location>
        <position position="1"/>
    </location>
</feature>
<organism evidence="1 2">
    <name type="scientific">Rotaria magnacalcarata</name>
    <dbReference type="NCBI Taxonomy" id="392030"/>
    <lineage>
        <taxon>Eukaryota</taxon>
        <taxon>Metazoa</taxon>
        <taxon>Spiralia</taxon>
        <taxon>Gnathifera</taxon>
        <taxon>Rotifera</taxon>
        <taxon>Eurotatoria</taxon>
        <taxon>Bdelloidea</taxon>
        <taxon>Philodinida</taxon>
        <taxon>Philodinidae</taxon>
        <taxon>Rotaria</taxon>
    </lineage>
</organism>
<sequence>SSSQPIDPLLLDALASADPQTQEAFFNQLQMLGDFKLWADLDLSNSDPTL</sequence>
<dbReference type="EMBL" id="CAJOBI010092184">
    <property type="protein sequence ID" value="CAF4547720.1"/>
    <property type="molecule type" value="Genomic_DNA"/>
</dbReference>
<protein>
    <submittedName>
        <fullName evidence="1">Uncharacterized protein</fullName>
    </submittedName>
</protein>
<gene>
    <name evidence="1" type="ORF">SMN809_LOCUS36902</name>
</gene>